<dbReference type="Pfam" id="PF00480">
    <property type="entry name" value="ROK"/>
    <property type="match status" value="1"/>
</dbReference>
<evidence type="ECO:0000313" key="3">
    <source>
        <dbReference type="Proteomes" id="UP001239215"/>
    </source>
</evidence>
<dbReference type="InterPro" id="IPR036388">
    <property type="entry name" value="WH-like_DNA-bd_sf"/>
</dbReference>
<dbReference type="AlphaFoldDB" id="A0AAJ1U756"/>
<proteinExistence type="inferred from homology"/>
<protein>
    <submittedName>
        <fullName evidence="2">NBD/HSP70 family sugar kinase</fullName>
    </submittedName>
</protein>
<gene>
    <name evidence="2" type="ORF">QE405_003030</name>
</gene>
<keyword evidence="2" id="KW-0808">Transferase</keyword>
<dbReference type="InterPro" id="IPR036390">
    <property type="entry name" value="WH_DNA-bd_sf"/>
</dbReference>
<organism evidence="2 3">
    <name type="scientific">Nocardioides zeae</name>
    <dbReference type="NCBI Taxonomy" id="1457234"/>
    <lineage>
        <taxon>Bacteria</taxon>
        <taxon>Bacillati</taxon>
        <taxon>Actinomycetota</taxon>
        <taxon>Actinomycetes</taxon>
        <taxon>Propionibacteriales</taxon>
        <taxon>Nocardioidaceae</taxon>
        <taxon>Nocardioides</taxon>
    </lineage>
</organism>
<dbReference type="PROSITE" id="PS01125">
    <property type="entry name" value="ROK"/>
    <property type="match status" value="1"/>
</dbReference>
<dbReference type="InterPro" id="IPR043129">
    <property type="entry name" value="ATPase_NBD"/>
</dbReference>
<dbReference type="PANTHER" id="PTHR18964">
    <property type="entry name" value="ROK (REPRESSOR, ORF, KINASE) FAMILY"/>
    <property type="match status" value="1"/>
</dbReference>
<evidence type="ECO:0000256" key="1">
    <source>
        <dbReference type="ARBA" id="ARBA00006479"/>
    </source>
</evidence>
<dbReference type="RefSeq" id="WP_307202273.1">
    <property type="nucleotide sequence ID" value="NZ_JAUTAN010000001.1"/>
</dbReference>
<keyword evidence="2" id="KW-0418">Kinase</keyword>
<comment type="similarity">
    <text evidence="1">Belongs to the ROK (NagC/XylR) family.</text>
</comment>
<dbReference type="InterPro" id="IPR049874">
    <property type="entry name" value="ROK_cs"/>
</dbReference>
<dbReference type="Gene3D" id="3.30.420.40">
    <property type="match status" value="2"/>
</dbReference>
<dbReference type="SUPFAM" id="SSF53067">
    <property type="entry name" value="Actin-like ATPase domain"/>
    <property type="match status" value="1"/>
</dbReference>
<dbReference type="SUPFAM" id="SSF46785">
    <property type="entry name" value="Winged helix' DNA-binding domain"/>
    <property type="match status" value="1"/>
</dbReference>
<dbReference type="Pfam" id="PF13412">
    <property type="entry name" value="HTH_24"/>
    <property type="match status" value="1"/>
</dbReference>
<dbReference type="PANTHER" id="PTHR18964:SF173">
    <property type="entry name" value="GLUCOKINASE"/>
    <property type="match status" value="1"/>
</dbReference>
<name>A0AAJ1U756_9ACTN</name>
<evidence type="ECO:0000313" key="2">
    <source>
        <dbReference type="EMBL" id="MDQ1105746.1"/>
    </source>
</evidence>
<accession>A0AAJ1U756</accession>
<comment type="caution">
    <text evidence="2">The sequence shown here is derived from an EMBL/GenBank/DDBJ whole genome shotgun (WGS) entry which is preliminary data.</text>
</comment>
<dbReference type="Gene3D" id="1.10.10.10">
    <property type="entry name" value="Winged helix-like DNA-binding domain superfamily/Winged helix DNA-binding domain"/>
    <property type="match status" value="1"/>
</dbReference>
<dbReference type="Proteomes" id="UP001239215">
    <property type="component" value="Unassembled WGS sequence"/>
</dbReference>
<dbReference type="EMBL" id="JAUTAN010000001">
    <property type="protein sequence ID" value="MDQ1105746.1"/>
    <property type="molecule type" value="Genomic_DNA"/>
</dbReference>
<dbReference type="InterPro" id="IPR000600">
    <property type="entry name" value="ROK"/>
</dbReference>
<dbReference type="GO" id="GO:0016301">
    <property type="term" value="F:kinase activity"/>
    <property type="evidence" value="ECO:0007669"/>
    <property type="project" value="UniProtKB-KW"/>
</dbReference>
<reference evidence="2" key="1">
    <citation type="submission" date="2023-07" db="EMBL/GenBank/DDBJ databases">
        <title>Functional and genomic diversity of the sorghum phyllosphere microbiome.</title>
        <authorList>
            <person name="Shade A."/>
        </authorList>
    </citation>
    <scope>NUCLEOTIDE SEQUENCE</scope>
    <source>
        <strain evidence="2">SORGH_AS_1067</strain>
    </source>
</reference>
<sequence>MSTTSAGLPGTPLDGALSPGAGIVGPGELLALFRARPALTRAEVMTLTGLSRSTVNQRIDLLQDAGLLVAREPDVVPGRGRGRPSASFAFNEEQGVLLVCDIGATALRAAICDLSGRVLRDLPLTSDVTEGPEAVLSRVDPLFAELLESAGRGPEDVRGIALSVPGPVDHEQATVVSPPIMTGWDRYDIRGRFARTYACPLLLEKDATAMAWGEYRTHYPDADTLLMLKLGTGVGAGIIAGGRIHRGADGAAGDIGHTQTAGAEGDAGPLCRCGNHGCVEARAGGWAMLRDLAAAGRDLSTVDEVVERIHTADPVAVGLARTAGRVLGTALAETVNILNPRVVVVGGQLAEAEEQIFAGLREMVYSRSLPLATRRLELHRSRLDVRAGSVGLALLLADHIFAPATVDVALASVTGQ</sequence>